<organism evidence="1 2">
    <name type="scientific">Actinomadura adrarensis</name>
    <dbReference type="NCBI Taxonomy" id="1819600"/>
    <lineage>
        <taxon>Bacteria</taxon>
        <taxon>Bacillati</taxon>
        <taxon>Actinomycetota</taxon>
        <taxon>Actinomycetes</taxon>
        <taxon>Streptosporangiales</taxon>
        <taxon>Thermomonosporaceae</taxon>
        <taxon>Actinomadura</taxon>
    </lineage>
</organism>
<comment type="caution">
    <text evidence="1">The sequence shown here is derived from an EMBL/GenBank/DDBJ whole genome shotgun (WGS) entry which is preliminary data.</text>
</comment>
<sequence>MSTPDLVAVSFDRGRIAEAHINASRAVERHIELTAALERNLSTEPAHLAESLASVRSWYVSLIDVWISRELGREVTHAR</sequence>
<gene>
    <name evidence="1" type="ORF">ACFQ07_24730</name>
</gene>
<keyword evidence="2" id="KW-1185">Reference proteome</keyword>
<protein>
    <submittedName>
        <fullName evidence="1">Uncharacterized protein</fullName>
    </submittedName>
</protein>
<accession>A0ABW3CLQ0</accession>
<reference evidence="2" key="1">
    <citation type="journal article" date="2019" name="Int. J. Syst. Evol. Microbiol.">
        <title>The Global Catalogue of Microorganisms (GCM) 10K type strain sequencing project: providing services to taxonomists for standard genome sequencing and annotation.</title>
        <authorList>
            <consortium name="The Broad Institute Genomics Platform"/>
            <consortium name="The Broad Institute Genome Sequencing Center for Infectious Disease"/>
            <person name="Wu L."/>
            <person name="Ma J."/>
        </authorList>
    </citation>
    <scope>NUCLEOTIDE SEQUENCE [LARGE SCALE GENOMIC DNA]</scope>
    <source>
        <strain evidence="2">JCM 31696</strain>
    </source>
</reference>
<dbReference type="EMBL" id="JBHTIR010003606">
    <property type="protein sequence ID" value="MFD0855471.1"/>
    <property type="molecule type" value="Genomic_DNA"/>
</dbReference>
<evidence type="ECO:0000313" key="2">
    <source>
        <dbReference type="Proteomes" id="UP001597083"/>
    </source>
</evidence>
<name>A0ABW3CLQ0_9ACTN</name>
<dbReference type="Proteomes" id="UP001597083">
    <property type="component" value="Unassembled WGS sequence"/>
</dbReference>
<evidence type="ECO:0000313" key="1">
    <source>
        <dbReference type="EMBL" id="MFD0855471.1"/>
    </source>
</evidence>
<proteinExistence type="predicted"/>